<dbReference type="RefSeq" id="WP_167922717.1">
    <property type="nucleotide sequence ID" value="NZ_JAATIT010000005.1"/>
</dbReference>
<organism evidence="2 3">
    <name type="scientific">Sphingopyxis italica</name>
    <dbReference type="NCBI Taxonomy" id="1129133"/>
    <lineage>
        <taxon>Bacteria</taxon>
        <taxon>Pseudomonadati</taxon>
        <taxon>Pseudomonadota</taxon>
        <taxon>Alphaproteobacteria</taxon>
        <taxon>Sphingomonadales</taxon>
        <taxon>Sphingomonadaceae</taxon>
        <taxon>Sphingopyxis</taxon>
    </lineage>
</organism>
<dbReference type="EMBL" id="JAATIT010000005">
    <property type="protein sequence ID" value="NJB91365.1"/>
    <property type="molecule type" value="Genomic_DNA"/>
</dbReference>
<reference evidence="2 3" key="1">
    <citation type="submission" date="2020-03" db="EMBL/GenBank/DDBJ databases">
        <title>Genomic Encyclopedia of Type Strains, Phase IV (KMG-IV): sequencing the most valuable type-strain genomes for metagenomic binning, comparative biology and taxonomic classification.</title>
        <authorList>
            <person name="Goeker M."/>
        </authorList>
    </citation>
    <scope>NUCLEOTIDE SEQUENCE [LARGE SCALE GENOMIC DNA]</scope>
    <source>
        <strain evidence="2 3">DSM 25229</strain>
    </source>
</reference>
<dbReference type="Proteomes" id="UP000535078">
    <property type="component" value="Unassembled WGS sequence"/>
</dbReference>
<gene>
    <name evidence="2" type="ORF">GGR90_003574</name>
</gene>
<evidence type="ECO:0000256" key="1">
    <source>
        <dbReference type="SAM" id="Phobius"/>
    </source>
</evidence>
<evidence type="ECO:0000313" key="2">
    <source>
        <dbReference type="EMBL" id="NJB91365.1"/>
    </source>
</evidence>
<comment type="caution">
    <text evidence="2">The sequence shown here is derived from an EMBL/GenBank/DDBJ whole genome shotgun (WGS) entry which is preliminary data.</text>
</comment>
<proteinExistence type="predicted"/>
<sequence>MAYVIRWCGLIGLATLVIALTVVHPHVLAANEFLHAFVSHEMLALLIVILTITLASIGNIHLTLSRIVRRFKSHADGELAAAPARQELDSNAWSLFWAFVACVVVLLIKGGFPTDVYIVSLMNGFALIILAFNMAVLHDIYSTVFDLVRQDSTSDEHKPDA</sequence>
<evidence type="ECO:0000313" key="3">
    <source>
        <dbReference type="Proteomes" id="UP000535078"/>
    </source>
</evidence>
<feature type="transmembrane region" description="Helical" evidence="1">
    <location>
        <begin position="92"/>
        <end position="110"/>
    </location>
</feature>
<dbReference type="AlphaFoldDB" id="A0A7X5XU67"/>
<keyword evidence="1" id="KW-0472">Membrane</keyword>
<feature type="transmembrane region" description="Helical" evidence="1">
    <location>
        <begin position="41"/>
        <end position="64"/>
    </location>
</feature>
<keyword evidence="3" id="KW-1185">Reference proteome</keyword>
<accession>A0A7X5XU67</accession>
<feature type="transmembrane region" description="Helical" evidence="1">
    <location>
        <begin position="116"/>
        <end position="137"/>
    </location>
</feature>
<protein>
    <submittedName>
        <fullName evidence="2">Uncharacterized protein</fullName>
    </submittedName>
</protein>
<keyword evidence="1" id="KW-1133">Transmembrane helix</keyword>
<keyword evidence="1" id="KW-0812">Transmembrane</keyword>
<name>A0A7X5XU67_9SPHN</name>